<feature type="region of interest" description="Disordered" evidence="1">
    <location>
        <begin position="531"/>
        <end position="565"/>
    </location>
</feature>
<sequence length="565" mass="62652">MTSPSGVIGQSQATLVVSSATLSEGTVLSCDADHNRLQLGSHGVLSGRRVANAPTQGELARLLSSAILNQPTGSSATHYYVLAGSGVEDALLLRIVAQVCAEHAADAYCHVFASVENTPQLVCETLTFDDLYPFAGNSDITASTTTMPAGGGDAAPPLRGIAYITVVFRQSASRAVIVGGERISITMISLLEIAGGDRTSVFLSIGNKLSPANALSLVHEVEALTELLKGDSVDVSLDTIAPSNPQPLQPIDHTTGRTNDSIEIARLEEELRGYVLRLDEVRREVAVERDSCNRLRMLLEESQAALSSATRRASSAEANDHARQREERERHHREREGLTLQIDALQRQVDHLSANNRTLEERILRHQQERDDHERDRHAWQRQIDAAELRSANMSSVIMEAKEEFQRHQKEMQRELMQTAMDFQIRERQWQRELTEAFQGREDQDRCVAELEARVEAQSRLAARDAEQFAAHHHDTEMESLLHQVKALSPLGKLLTLSAAASPFRHHHNEPMVHGALRLDPYPSHASQLTFQRDNNASPHRLTRRSPSGHRTLVSPHPGDRNLEF</sequence>
<name>A0A0S4IPE3_BODSA</name>
<feature type="compositionally biased region" description="Low complexity" evidence="1">
    <location>
        <begin position="308"/>
        <end position="317"/>
    </location>
</feature>
<gene>
    <name evidence="2" type="ORF">BSAL_66245</name>
</gene>
<accession>A0A0S4IPE3</accession>
<evidence type="ECO:0000313" key="2">
    <source>
        <dbReference type="EMBL" id="CUF84163.1"/>
    </source>
</evidence>
<organism evidence="2 3">
    <name type="scientific">Bodo saltans</name>
    <name type="common">Flagellated protozoan</name>
    <dbReference type="NCBI Taxonomy" id="75058"/>
    <lineage>
        <taxon>Eukaryota</taxon>
        <taxon>Discoba</taxon>
        <taxon>Euglenozoa</taxon>
        <taxon>Kinetoplastea</taxon>
        <taxon>Metakinetoplastina</taxon>
        <taxon>Eubodonida</taxon>
        <taxon>Bodonidae</taxon>
        <taxon>Bodo</taxon>
    </lineage>
</organism>
<evidence type="ECO:0000256" key="1">
    <source>
        <dbReference type="SAM" id="MobiDB-lite"/>
    </source>
</evidence>
<keyword evidence="3" id="KW-1185">Reference proteome</keyword>
<dbReference type="Proteomes" id="UP000051952">
    <property type="component" value="Unassembled WGS sequence"/>
</dbReference>
<evidence type="ECO:0000313" key="3">
    <source>
        <dbReference type="Proteomes" id="UP000051952"/>
    </source>
</evidence>
<dbReference type="VEuPathDB" id="TriTrypDB:BSAL_66245"/>
<dbReference type="AlphaFoldDB" id="A0A0S4IPE3"/>
<evidence type="ECO:0008006" key="4">
    <source>
        <dbReference type="Google" id="ProtNLM"/>
    </source>
</evidence>
<feature type="compositionally biased region" description="Basic and acidic residues" evidence="1">
    <location>
        <begin position="318"/>
        <end position="337"/>
    </location>
</feature>
<reference evidence="3" key="1">
    <citation type="submission" date="2015-09" db="EMBL/GenBank/DDBJ databases">
        <authorList>
            <consortium name="Pathogen Informatics"/>
        </authorList>
    </citation>
    <scope>NUCLEOTIDE SEQUENCE [LARGE SCALE GENOMIC DNA]</scope>
    <source>
        <strain evidence="3">Lake Konstanz</strain>
    </source>
</reference>
<protein>
    <recommendedName>
        <fullName evidence="4">Kinesin</fullName>
    </recommendedName>
</protein>
<feature type="region of interest" description="Disordered" evidence="1">
    <location>
        <begin position="308"/>
        <end position="338"/>
    </location>
</feature>
<proteinExistence type="predicted"/>
<dbReference type="EMBL" id="CYKH01000420">
    <property type="protein sequence ID" value="CUF84163.1"/>
    <property type="molecule type" value="Genomic_DNA"/>
</dbReference>